<evidence type="ECO:0000313" key="3">
    <source>
        <dbReference type="EMBL" id="GLI28018.1"/>
    </source>
</evidence>
<dbReference type="Proteomes" id="UP001144396">
    <property type="component" value="Unassembled WGS sequence"/>
</dbReference>
<dbReference type="InterPro" id="IPR036165">
    <property type="entry name" value="YefM-like_sf"/>
</dbReference>
<dbReference type="PANTHER" id="PTHR35377:SF8">
    <property type="entry name" value="ANTITOXIN VAPB22"/>
    <property type="match status" value="1"/>
</dbReference>
<dbReference type="PANTHER" id="PTHR35377">
    <property type="entry name" value="ANTITOXIN VAPB49-RELATED-RELATED"/>
    <property type="match status" value="1"/>
</dbReference>
<dbReference type="NCBIfam" id="TIGR01552">
    <property type="entry name" value="phd_fam"/>
    <property type="match status" value="1"/>
</dbReference>
<dbReference type="Pfam" id="PF02604">
    <property type="entry name" value="PhdYeFM_antitox"/>
    <property type="match status" value="1"/>
</dbReference>
<dbReference type="InterPro" id="IPR006442">
    <property type="entry name" value="Antitoxin_Phd/YefM"/>
</dbReference>
<dbReference type="RefSeq" id="WP_281885024.1">
    <property type="nucleotide sequence ID" value="NZ_BSDP01000001.1"/>
</dbReference>
<name>A0A9W6CT53_9MICO</name>
<organism evidence="3 4">
    <name type="scientific">Agromyces rhizosphaerae</name>
    <dbReference type="NCBI Taxonomy" id="88374"/>
    <lineage>
        <taxon>Bacteria</taxon>
        <taxon>Bacillati</taxon>
        <taxon>Actinomycetota</taxon>
        <taxon>Actinomycetes</taxon>
        <taxon>Micrococcales</taxon>
        <taxon>Microbacteriaceae</taxon>
        <taxon>Agromyces</taxon>
    </lineage>
</organism>
<reference evidence="3" key="1">
    <citation type="submission" date="2022-12" db="EMBL/GenBank/DDBJ databases">
        <title>Reference genome sequencing for broad-spectrum identification of bacterial and archaeal isolates by mass spectrometry.</title>
        <authorList>
            <person name="Sekiguchi Y."/>
            <person name="Tourlousse D.M."/>
        </authorList>
    </citation>
    <scope>NUCLEOTIDE SEQUENCE</scope>
    <source>
        <strain evidence="3">14</strain>
    </source>
</reference>
<comment type="similarity">
    <text evidence="1 2">Belongs to the phD/YefM antitoxin family.</text>
</comment>
<proteinExistence type="inferred from homology"/>
<accession>A0A9W6CT53</accession>
<sequence length="77" mass="8162">MTSIGAYEAKTHLPALLERAARGEEITITRHGTPVARLVSAEPATTPVAETIAALRAARAGTRLDADVRELIEEGRA</sequence>
<dbReference type="EMBL" id="BSDP01000001">
    <property type="protein sequence ID" value="GLI28018.1"/>
    <property type="molecule type" value="Genomic_DNA"/>
</dbReference>
<evidence type="ECO:0000313" key="4">
    <source>
        <dbReference type="Proteomes" id="UP001144396"/>
    </source>
</evidence>
<dbReference type="AlphaFoldDB" id="A0A9W6CT53"/>
<keyword evidence="4" id="KW-1185">Reference proteome</keyword>
<comment type="caution">
    <text evidence="3">The sequence shown here is derived from an EMBL/GenBank/DDBJ whole genome shotgun (WGS) entry which is preliminary data.</text>
</comment>
<gene>
    <name evidence="3" type="ORF">ARHIZOSPH14_22600</name>
</gene>
<dbReference type="Gene3D" id="3.40.1620.10">
    <property type="entry name" value="YefM-like domain"/>
    <property type="match status" value="1"/>
</dbReference>
<comment type="function">
    <text evidence="2">Antitoxin component of a type II toxin-antitoxin (TA) system.</text>
</comment>
<protein>
    <recommendedName>
        <fullName evidence="2">Antitoxin</fullName>
    </recommendedName>
</protein>
<dbReference type="SUPFAM" id="SSF143120">
    <property type="entry name" value="YefM-like"/>
    <property type="match status" value="1"/>
</dbReference>
<dbReference type="InterPro" id="IPR051416">
    <property type="entry name" value="phD-YefM_TA_antitoxins"/>
</dbReference>
<evidence type="ECO:0000256" key="1">
    <source>
        <dbReference type="ARBA" id="ARBA00009981"/>
    </source>
</evidence>
<evidence type="ECO:0000256" key="2">
    <source>
        <dbReference type="RuleBase" id="RU362080"/>
    </source>
</evidence>